<evidence type="ECO:0000313" key="6">
    <source>
        <dbReference type="Proteomes" id="UP000584325"/>
    </source>
</evidence>
<protein>
    <submittedName>
        <fullName evidence="4">PEP-CTERM sorting domain-containing protein</fullName>
    </submittedName>
</protein>
<evidence type="ECO:0000313" key="3">
    <source>
        <dbReference type="EMBL" id="MBB3222389.1"/>
    </source>
</evidence>
<evidence type="ECO:0000259" key="2">
    <source>
        <dbReference type="Pfam" id="PF07589"/>
    </source>
</evidence>
<dbReference type="Proteomes" id="UP000298763">
    <property type="component" value="Chromosome"/>
</dbReference>
<feature type="chain" id="PRO_5044607578" evidence="1">
    <location>
        <begin position="25"/>
        <end position="254"/>
    </location>
</feature>
<name>A0A4P8HUW2_9BURK</name>
<sequence length="254" mass="26867">MTLQKITSCLLLAGLAAAAATAQADVTFETRLSNTAFSVTDLTPDDGIAAGYSYSLAPSVYRLGLYGPGAAEKEFEDVGTDVKAVQHELTTGSSTVSLSSASAPGEYTLQGAVRDNLGENGGGSAWIDQNYVFTLAANSALNLSAHLFMQISPSSNPYQEGSATTSFTLWSPDIETRINQFDILYSPWNGGEVIDQDYSFAYANTTDQAITVNVSLWSTSDSFISAVPEPSTYAMLGLGLLTLAAARRRRQPAA</sequence>
<feature type="domain" description="Ice-binding protein C-terminal" evidence="2">
    <location>
        <begin position="226"/>
        <end position="249"/>
    </location>
</feature>
<dbReference type="EMBL" id="CP040017">
    <property type="protein sequence ID" value="QCP12602.1"/>
    <property type="molecule type" value="Genomic_DNA"/>
</dbReference>
<dbReference type="EMBL" id="JACHXS010000005">
    <property type="protein sequence ID" value="MBB3222389.1"/>
    <property type="molecule type" value="Genomic_DNA"/>
</dbReference>
<reference evidence="3 6" key="2">
    <citation type="submission" date="2020-08" db="EMBL/GenBank/DDBJ databases">
        <title>Genomic Encyclopedia of Type Strains, Phase III (KMG-III): the genomes of soil and plant-associated and newly described type strains.</title>
        <authorList>
            <person name="Whitman W."/>
        </authorList>
    </citation>
    <scope>NUCLEOTIDE SEQUENCE [LARGE SCALE GENOMIC DNA]</scope>
    <source>
        <strain evidence="3 6">CECT 7753</strain>
    </source>
</reference>
<dbReference type="RefSeq" id="WP_137315436.1">
    <property type="nucleotide sequence ID" value="NZ_CP040017.1"/>
</dbReference>
<feature type="signal peptide" evidence="1">
    <location>
        <begin position="1"/>
        <end position="24"/>
    </location>
</feature>
<reference evidence="4 5" key="1">
    <citation type="submission" date="2019-05" db="EMBL/GenBank/DDBJ databases">
        <title>Draft Genome Sequences of Six Type Strains of the Genus Massilia.</title>
        <authorList>
            <person name="Miess H."/>
            <person name="Frediansyhah A."/>
            <person name="Gross H."/>
        </authorList>
    </citation>
    <scope>NUCLEOTIDE SEQUENCE [LARGE SCALE GENOMIC DNA]</scope>
    <source>
        <strain evidence="4 5">DSMZ 26121</strain>
    </source>
</reference>
<dbReference type="OrthoDB" id="8759980at2"/>
<dbReference type="NCBIfam" id="TIGR02595">
    <property type="entry name" value="PEP_CTERM"/>
    <property type="match status" value="1"/>
</dbReference>
<dbReference type="InterPro" id="IPR013424">
    <property type="entry name" value="Ice-binding_C"/>
</dbReference>
<dbReference type="Pfam" id="PF07589">
    <property type="entry name" value="PEP-CTERM"/>
    <property type="match status" value="1"/>
</dbReference>
<evidence type="ECO:0000256" key="1">
    <source>
        <dbReference type="SAM" id="SignalP"/>
    </source>
</evidence>
<keyword evidence="1" id="KW-0732">Signal</keyword>
<evidence type="ECO:0000313" key="4">
    <source>
        <dbReference type="EMBL" id="QCP12602.1"/>
    </source>
</evidence>
<proteinExistence type="predicted"/>
<organism evidence="3 6">
    <name type="scientific">Pseudoduganella umbonata</name>
    <dbReference type="NCBI Taxonomy" id="864828"/>
    <lineage>
        <taxon>Bacteria</taxon>
        <taxon>Pseudomonadati</taxon>
        <taxon>Pseudomonadota</taxon>
        <taxon>Betaproteobacteria</taxon>
        <taxon>Burkholderiales</taxon>
        <taxon>Oxalobacteraceae</taxon>
        <taxon>Telluria group</taxon>
        <taxon>Pseudoduganella</taxon>
    </lineage>
</organism>
<gene>
    <name evidence="4" type="ORF">FCL38_20820</name>
    <name evidence="3" type="ORF">FHS02_003208</name>
</gene>
<accession>A0A4P8HUW2</accession>
<evidence type="ECO:0000313" key="5">
    <source>
        <dbReference type="Proteomes" id="UP000298763"/>
    </source>
</evidence>
<dbReference type="AlphaFoldDB" id="A0A4P8HUW2"/>
<dbReference type="Proteomes" id="UP000584325">
    <property type="component" value="Unassembled WGS sequence"/>
</dbReference>
<keyword evidence="5" id="KW-1185">Reference proteome</keyword>